<dbReference type="Gene3D" id="3.90.550.10">
    <property type="entry name" value="Spore Coat Polysaccharide Biosynthesis Protein SpsA, Chain A"/>
    <property type="match status" value="1"/>
</dbReference>
<protein>
    <submittedName>
        <fullName evidence="7">Putative xyloglucan 6-xylosyltransferase 3</fullName>
    </submittedName>
</protein>
<dbReference type="GO" id="GO:0005768">
    <property type="term" value="C:endosome"/>
    <property type="evidence" value="ECO:0007669"/>
    <property type="project" value="TreeGrafter"/>
</dbReference>
<dbReference type="Proteomes" id="UP000289340">
    <property type="component" value="Chromosome 15"/>
</dbReference>
<keyword evidence="5" id="KW-0812">Transmembrane</keyword>
<keyword evidence="3" id="KW-0328">Glycosyltransferase</keyword>
<dbReference type="GO" id="GO:0000139">
    <property type="term" value="C:Golgi membrane"/>
    <property type="evidence" value="ECO:0007669"/>
    <property type="project" value="UniProtKB-SubCell"/>
</dbReference>
<comment type="subcellular location">
    <subcellularLocation>
        <location evidence="1">Golgi apparatus membrane</location>
        <topology evidence="1">Single-pass type II membrane protein</topology>
    </subcellularLocation>
</comment>
<dbReference type="GO" id="GO:0005802">
    <property type="term" value="C:trans-Golgi network"/>
    <property type="evidence" value="ECO:0007669"/>
    <property type="project" value="TreeGrafter"/>
</dbReference>
<evidence type="ECO:0000256" key="1">
    <source>
        <dbReference type="ARBA" id="ARBA00004323"/>
    </source>
</evidence>
<name>A0A445GXF3_GLYSO</name>
<evidence type="ECO:0000313" key="7">
    <source>
        <dbReference type="EMBL" id="RZB65946.1"/>
    </source>
</evidence>
<keyword evidence="5" id="KW-0735">Signal-anchor</keyword>
<comment type="similarity">
    <text evidence="2">Belongs to the glycosyltransferase 34 family.</text>
</comment>
<sequence>MAVDGRVIGWRNSVADMKTLTWTVFLITSLESITFEGKVKNKNWLHQNPEYPNFVRGKPRILLLISSPPKPCDNPIENHYLFKSIKNKIDYCRLHEIEIVYNLAHLDVEVVGYWAKLPMIQRLMLSHLEVERIWWMDSDVFIIDMVFELLMSKYDEHNLVLHGYPDLLFEHKSWIVVNTYILQFKHSFS</sequence>
<evidence type="ECO:0000256" key="2">
    <source>
        <dbReference type="ARBA" id="ARBA00005664"/>
    </source>
</evidence>
<evidence type="ECO:0000256" key="3">
    <source>
        <dbReference type="ARBA" id="ARBA00022676"/>
    </source>
</evidence>
<organism evidence="7 8">
    <name type="scientific">Glycine soja</name>
    <name type="common">Wild soybean</name>
    <dbReference type="NCBI Taxonomy" id="3848"/>
    <lineage>
        <taxon>Eukaryota</taxon>
        <taxon>Viridiplantae</taxon>
        <taxon>Streptophyta</taxon>
        <taxon>Embryophyta</taxon>
        <taxon>Tracheophyta</taxon>
        <taxon>Spermatophyta</taxon>
        <taxon>Magnoliopsida</taxon>
        <taxon>eudicotyledons</taxon>
        <taxon>Gunneridae</taxon>
        <taxon>Pentapetalae</taxon>
        <taxon>rosids</taxon>
        <taxon>fabids</taxon>
        <taxon>Fabales</taxon>
        <taxon>Fabaceae</taxon>
        <taxon>Papilionoideae</taxon>
        <taxon>50 kb inversion clade</taxon>
        <taxon>NPAAA clade</taxon>
        <taxon>indigoferoid/millettioid clade</taxon>
        <taxon>Phaseoleae</taxon>
        <taxon>Glycine</taxon>
        <taxon>Glycine subgen. Soja</taxon>
    </lineage>
</organism>
<gene>
    <name evidence="7" type="ORF">D0Y65_041843</name>
</gene>
<dbReference type="EMBL" id="QZWG01000015">
    <property type="protein sequence ID" value="RZB65946.1"/>
    <property type="molecule type" value="Genomic_DNA"/>
</dbReference>
<evidence type="ECO:0000256" key="5">
    <source>
        <dbReference type="ARBA" id="ARBA00022968"/>
    </source>
</evidence>
<dbReference type="PANTHER" id="PTHR31311:SF13">
    <property type="entry name" value="XYLOGLUCAN 6-XYLOSYLTRANSFERASE 5-RELATED"/>
    <property type="match status" value="1"/>
</dbReference>
<dbReference type="Pfam" id="PF05637">
    <property type="entry name" value="Glyco_transf_34"/>
    <property type="match status" value="1"/>
</dbReference>
<dbReference type="AlphaFoldDB" id="A0A445GXF3"/>
<evidence type="ECO:0000313" key="8">
    <source>
        <dbReference type="Proteomes" id="UP000289340"/>
    </source>
</evidence>
<reference evidence="7 8" key="1">
    <citation type="submission" date="2018-09" db="EMBL/GenBank/DDBJ databases">
        <title>A high-quality reference genome of wild soybean provides a powerful tool to mine soybean genomes.</title>
        <authorList>
            <person name="Xie M."/>
            <person name="Chung C.Y.L."/>
            <person name="Li M.-W."/>
            <person name="Wong F.-L."/>
            <person name="Chan T.-F."/>
            <person name="Lam H.-M."/>
        </authorList>
    </citation>
    <scope>NUCLEOTIDE SEQUENCE [LARGE SCALE GENOMIC DNA]</scope>
    <source>
        <strain evidence="8">cv. W05</strain>
        <tissue evidence="7">Hypocotyl of etiolated seedlings</tissue>
    </source>
</reference>
<keyword evidence="4 7" id="KW-0808">Transferase</keyword>
<evidence type="ECO:0000256" key="6">
    <source>
        <dbReference type="ARBA" id="ARBA00023034"/>
    </source>
</evidence>
<proteinExistence type="inferred from homology"/>
<dbReference type="InterPro" id="IPR029044">
    <property type="entry name" value="Nucleotide-diphossugar_trans"/>
</dbReference>
<accession>A0A445GXF3</accession>
<dbReference type="PANTHER" id="PTHR31311">
    <property type="entry name" value="XYLOGLUCAN 6-XYLOSYLTRANSFERASE 5-RELATED-RELATED"/>
    <property type="match status" value="1"/>
</dbReference>
<comment type="caution">
    <text evidence="7">The sequence shown here is derived from an EMBL/GenBank/DDBJ whole genome shotgun (WGS) entry which is preliminary data.</text>
</comment>
<keyword evidence="6" id="KW-0333">Golgi apparatus</keyword>
<dbReference type="GO" id="GO:0016758">
    <property type="term" value="F:hexosyltransferase activity"/>
    <property type="evidence" value="ECO:0007669"/>
    <property type="project" value="TreeGrafter"/>
</dbReference>
<dbReference type="GO" id="GO:0009969">
    <property type="term" value="P:xyloglucan biosynthetic process"/>
    <property type="evidence" value="ECO:0007669"/>
    <property type="project" value="TreeGrafter"/>
</dbReference>
<keyword evidence="8" id="KW-1185">Reference proteome</keyword>
<evidence type="ECO:0000256" key="4">
    <source>
        <dbReference type="ARBA" id="ARBA00022679"/>
    </source>
</evidence>
<dbReference type="InterPro" id="IPR008630">
    <property type="entry name" value="Glyco_trans_34"/>
</dbReference>